<evidence type="ECO:0000313" key="2">
    <source>
        <dbReference type="Proteomes" id="UP000717515"/>
    </source>
</evidence>
<gene>
    <name evidence="1" type="ORF">KVV02_007298</name>
</gene>
<dbReference type="EMBL" id="JAIFTL010000081">
    <property type="protein sequence ID" value="KAG9323976.1"/>
    <property type="molecule type" value="Genomic_DNA"/>
</dbReference>
<name>A0A9P8CZ09_MORAP</name>
<comment type="caution">
    <text evidence="1">The sequence shown here is derived from an EMBL/GenBank/DDBJ whole genome shotgun (WGS) entry which is preliminary data.</text>
</comment>
<protein>
    <submittedName>
        <fullName evidence="1">Uncharacterized protein</fullName>
    </submittedName>
</protein>
<dbReference type="AlphaFoldDB" id="A0A9P8CZ09"/>
<evidence type="ECO:0000313" key="1">
    <source>
        <dbReference type="EMBL" id="KAG9323976.1"/>
    </source>
</evidence>
<dbReference type="Proteomes" id="UP000717515">
    <property type="component" value="Unassembled WGS sequence"/>
</dbReference>
<reference evidence="1" key="1">
    <citation type="submission" date="2021-07" db="EMBL/GenBank/DDBJ databases">
        <title>Draft genome of Mortierella alpina, strain LL118, isolated from an aspen leaf litter sample.</title>
        <authorList>
            <person name="Yang S."/>
            <person name="Vinatzer B.A."/>
        </authorList>
    </citation>
    <scope>NUCLEOTIDE SEQUENCE</scope>
    <source>
        <strain evidence="1">LL118</strain>
    </source>
</reference>
<organism evidence="1 2">
    <name type="scientific">Mortierella alpina</name>
    <name type="common">Oleaginous fungus</name>
    <name type="synonym">Mortierella renispora</name>
    <dbReference type="NCBI Taxonomy" id="64518"/>
    <lineage>
        <taxon>Eukaryota</taxon>
        <taxon>Fungi</taxon>
        <taxon>Fungi incertae sedis</taxon>
        <taxon>Mucoromycota</taxon>
        <taxon>Mortierellomycotina</taxon>
        <taxon>Mortierellomycetes</taxon>
        <taxon>Mortierellales</taxon>
        <taxon>Mortierellaceae</taxon>
        <taxon>Mortierella</taxon>
    </lineage>
</organism>
<sequence length="667" mass="74663">MCALSPSSPIQTADRNGMDKEDIEARAQEFVALFERCKGLSRSSATASIASCLQDLQIFLESIDHWRRHNPPVGSQRSEVALEAFPSLGPLLLQLGRNPVVLASASLSDPLAKTLLWYSGQGDSADGPDRPRVEDTWMEERRWCASRIQDMCRRQGQLSKSLRRGYQQQPEAKKAVFEELFGVQEQELEEQVLDQTIDSLSEALQGLASMMSIKPLTTSVLTFMIKWNSQLSALCAPMIPILRAHGLIQGTIKTAHQLWTKAQTCSLSVTRDSLLDATFVEQIMAHQDKGSLTEILCGNYFTEFFTIAPLARRRNLMLIMDEILVACQEQPDFYSSPKTIIQQHFEKSKFLTISSTKFRISRDFVHLLLQDAAALSGEIDDWRLVRIWTLLVGWIIGQAGPKETEVDRFQGEDEAAFIALDASEEFLKLLIARMASLEFQWKFFSTETLAERDVRGILWAQRNYIYRSAHPEQLLLRKRLAFLIGAATNNLIVHMVCNCFHSAARLSRQTTEVSTSSTPVQSATALLLAGNSVVMESDLQLDVLSGQFAACLRALQELCFVCKRDPQAKRGLQVPLESILDQYAPVLNRNQPLMADIICGMGIYIGQDDRRLWNSLIQAVLSRASPGLQGANTSILSAPILTRLRDIAEMMSILDLDFTLNTLLATD</sequence>
<accession>A0A9P8CZ09</accession>
<proteinExistence type="predicted"/>